<protein>
    <submittedName>
        <fullName evidence="1">Uncharacterized protein</fullName>
    </submittedName>
</protein>
<dbReference type="AlphaFoldDB" id="A0A5B7IG99"/>
<comment type="caution">
    <text evidence="1">The sequence shown here is derived from an EMBL/GenBank/DDBJ whole genome shotgun (WGS) entry which is preliminary data.</text>
</comment>
<reference evidence="1 2" key="1">
    <citation type="submission" date="2019-05" db="EMBL/GenBank/DDBJ databases">
        <title>Another draft genome of Portunus trituberculatus and its Hox gene families provides insights of decapod evolution.</title>
        <authorList>
            <person name="Jeong J.-H."/>
            <person name="Song I."/>
            <person name="Kim S."/>
            <person name="Choi T."/>
            <person name="Kim D."/>
            <person name="Ryu S."/>
            <person name="Kim W."/>
        </authorList>
    </citation>
    <scope>NUCLEOTIDE SEQUENCE [LARGE SCALE GENOMIC DNA]</scope>
    <source>
        <tissue evidence="1">Muscle</tissue>
    </source>
</reference>
<proteinExistence type="predicted"/>
<dbReference type="Proteomes" id="UP000324222">
    <property type="component" value="Unassembled WGS sequence"/>
</dbReference>
<evidence type="ECO:0000313" key="1">
    <source>
        <dbReference type="EMBL" id="MPC79878.1"/>
    </source>
</evidence>
<name>A0A5B7IG99_PORTR</name>
<organism evidence="1 2">
    <name type="scientific">Portunus trituberculatus</name>
    <name type="common">Swimming crab</name>
    <name type="synonym">Neptunus trituberculatus</name>
    <dbReference type="NCBI Taxonomy" id="210409"/>
    <lineage>
        <taxon>Eukaryota</taxon>
        <taxon>Metazoa</taxon>
        <taxon>Ecdysozoa</taxon>
        <taxon>Arthropoda</taxon>
        <taxon>Crustacea</taxon>
        <taxon>Multicrustacea</taxon>
        <taxon>Malacostraca</taxon>
        <taxon>Eumalacostraca</taxon>
        <taxon>Eucarida</taxon>
        <taxon>Decapoda</taxon>
        <taxon>Pleocyemata</taxon>
        <taxon>Brachyura</taxon>
        <taxon>Eubrachyura</taxon>
        <taxon>Portunoidea</taxon>
        <taxon>Portunidae</taxon>
        <taxon>Portuninae</taxon>
        <taxon>Portunus</taxon>
    </lineage>
</organism>
<evidence type="ECO:0000313" key="2">
    <source>
        <dbReference type="Proteomes" id="UP000324222"/>
    </source>
</evidence>
<sequence>MRNCDNVSGIMRIVPHGRSCSDGSLVLAGLSCQRLCIHIYKRPAIVDCLLGQHTQHGDQLPYNKHCYMARRRPSHPCRLALLHPLPPPHDQEH</sequence>
<accession>A0A5B7IG99</accession>
<gene>
    <name evidence="1" type="ORF">E2C01_074431</name>
</gene>
<keyword evidence="2" id="KW-1185">Reference proteome</keyword>
<dbReference type="EMBL" id="VSRR010052329">
    <property type="protein sequence ID" value="MPC79878.1"/>
    <property type="molecule type" value="Genomic_DNA"/>
</dbReference>